<evidence type="ECO:0000256" key="1">
    <source>
        <dbReference type="PROSITE-ProRule" id="PRU00042"/>
    </source>
</evidence>
<dbReference type="OrthoDB" id="3222551at2759"/>
<keyword evidence="1" id="KW-0479">Metal-binding</keyword>
<evidence type="ECO:0000313" key="3">
    <source>
        <dbReference type="EMBL" id="KZT54684.1"/>
    </source>
</evidence>
<name>A0A165EEC2_9BASI</name>
<keyword evidence="1" id="KW-0863">Zinc-finger</keyword>
<organism evidence="3 4">
    <name type="scientific">Calocera cornea HHB12733</name>
    <dbReference type="NCBI Taxonomy" id="1353952"/>
    <lineage>
        <taxon>Eukaryota</taxon>
        <taxon>Fungi</taxon>
        <taxon>Dikarya</taxon>
        <taxon>Basidiomycota</taxon>
        <taxon>Agaricomycotina</taxon>
        <taxon>Dacrymycetes</taxon>
        <taxon>Dacrymycetales</taxon>
        <taxon>Dacrymycetaceae</taxon>
        <taxon>Calocera</taxon>
    </lineage>
</organism>
<dbReference type="PROSITE" id="PS00028">
    <property type="entry name" value="ZINC_FINGER_C2H2_1"/>
    <property type="match status" value="1"/>
</dbReference>
<proteinExistence type="predicted"/>
<reference evidence="3 4" key="1">
    <citation type="journal article" date="2016" name="Mol. Biol. Evol.">
        <title>Comparative Genomics of Early-Diverging Mushroom-Forming Fungi Provides Insights into the Origins of Lignocellulose Decay Capabilities.</title>
        <authorList>
            <person name="Nagy L.G."/>
            <person name="Riley R."/>
            <person name="Tritt A."/>
            <person name="Adam C."/>
            <person name="Daum C."/>
            <person name="Floudas D."/>
            <person name="Sun H."/>
            <person name="Yadav J.S."/>
            <person name="Pangilinan J."/>
            <person name="Larsson K.H."/>
            <person name="Matsuura K."/>
            <person name="Barry K."/>
            <person name="Labutti K."/>
            <person name="Kuo R."/>
            <person name="Ohm R.A."/>
            <person name="Bhattacharya S.S."/>
            <person name="Shirouzu T."/>
            <person name="Yoshinaga Y."/>
            <person name="Martin F.M."/>
            <person name="Grigoriev I.V."/>
            <person name="Hibbett D.S."/>
        </authorList>
    </citation>
    <scope>NUCLEOTIDE SEQUENCE [LARGE SCALE GENOMIC DNA]</scope>
    <source>
        <strain evidence="3 4">HHB12733</strain>
    </source>
</reference>
<dbReference type="PROSITE" id="PS50157">
    <property type="entry name" value="ZINC_FINGER_C2H2_2"/>
    <property type="match status" value="1"/>
</dbReference>
<dbReference type="Proteomes" id="UP000076842">
    <property type="component" value="Unassembled WGS sequence"/>
</dbReference>
<dbReference type="AlphaFoldDB" id="A0A165EEC2"/>
<dbReference type="InterPro" id="IPR013087">
    <property type="entry name" value="Znf_C2H2_type"/>
</dbReference>
<gene>
    <name evidence="3" type="ORF">CALCODRAFT_499496</name>
</gene>
<evidence type="ECO:0000313" key="4">
    <source>
        <dbReference type="Proteomes" id="UP000076842"/>
    </source>
</evidence>
<keyword evidence="1" id="KW-0862">Zinc</keyword>
<dbReference type="InParanoid" id="A0A165EEC2"/>
<keyword evidence="4" id="KW-1185">Reference proteome</keyword>
<sequence>MSKPPNQPPPIPIHLPAVLHSRPAQTDASVNAGATANILGKVATPQDTPIWICTLHDCNRIFPSHERLGMHRKRDHHTDDVDSAITTWNS</sequence>
<feature type="domain" description="C2H2-type" evidence="2">
    <location>
        <begin position="51"/>
        <end position="82"/>
    </location>
</feature>
<accession>A0A165EEC2</accession>
<protein>
    <recommendedName>
        <fullName evidence="2">C2H2-type domain-containing protein</fullName>
    </recommendedName>
</protein>
<evidence type="ECO:0000259" key="2">
    <source>
        <dbReference type="PROSITE" id="PS50157"/>
    </source>
</evidence>
<dbReference type="GO" id="GO:0008270">
    <property type="term" value="F:zinc ion binding"/>
    <property type="evidence" value="ECO:0007669"/>
    <property type="project" value="UniProtKB-KW"/>
</dbReference>
<dbReference type="EMBL" id="KV424009">
    <property type="protein sequence ID" value="KZT54684.1"/>
    <property type="molecule type" value="Genomic_DNA"/>
</dbReference>